<sequence length="267" mass="28854">MPNSFAAYIHPLSAKRHYTEGSDGETGLSAAEAKKVKTEIALSKVLSKEQKAGANTLVDKAREMTVSALKDGKIDAKEKQALLNLAKHEMPPKLPAKGKAVSAIAIEGFSGFGKPPTKPNCEFFNIASGTSYSPKNTRMEGGKKDSLGRSLTPHTLENVLENTRKGKNGPDNYVAIAMDQSLFQGKNAPFKYGDIFRIPELEEIFNTPDLYFALVDNGGAFKGTGGAKVDICCNTTHNAKVQQSLSLYKVLHPDGKQMNIQDKPAKP</sequence>
<reference evidence="1 2" key="1">
    <citation type="submission" date="2017-09" db="EMBL/GenBank/DDBJ databases">
        <title>Depth-based differentiation of microbial function through sediment-hosted aquifers and enrichment of novel symbionts in the deep terrestrial subsurface.</title>
        <authorList>
            <person name="Probst A.J."/>
            <person name="Ladd B."/>
            <person name="Jarett J.K."/>
            <person name="Geller-Mcgrath D.E."/>
            <person name="Sieber C.M."/>
            <person name="Emerson J.B."/>
            <person name="Anantharaman K."/>
            <person name="Thomas B.C."/>
            <person name="Malmstrom R."/>
            <person name="Stieglmeier M."/>
            <person name="Klingl A."/>
            <person name="Woyke T."/>
            <person name="Ryan C.M."/>
            <person name="Banfield J.F."/>
        </authorList>
    </citation>
    <scope>NUCLEOTIDE SEQUENCE [LARGE SCALE GENOMIC DNA]</scope>
    <source>
        <strain evidence="1">CG17_big_fil_post_rev_8_21_14_2_50_48_46</strain>
    </source>
</reference>
<dbReference type="EMBL" id="PFFQ01000024">
    <property type="protein sequence ID" value="PIW17352.1"/>
    <property type="molecule type" value="Genomic_DNA"/>
</dbReference>
<accession>A0A2M7G607</accession>
<organism evidence="1 2">
    <name type="scientific">bacterium (Candidatus Blackallbacteria) CG17_big_fil_post_rev_8_21_14_2_50_48_46</name>
    <dbReference type="NCBI Taxonomy" id="2014261"/>
    <lineage>
        <taxon>Bacteria</taxon>
        <taxon>Candidatus Blackallbacteria</taxon>
    </lineage>
</organism>
<comment type="caution">
    <text evidence="1">The sequence shown here is derived from an EMBL/GenBank/DDBJ whole genome shotgun (WGS) entry which is preliminary data.</text>
</comment>
<proteinExistence type="predicted"/>
<protein>
    <submittedName>
        <fullName evidence="1">Uncharacterized protein</fullName>
    </submittedName>
</protein>
<name>A0A2M7G607_9BACT</name>
<evidence type="ECO:0000313" key="1">
    <source>
        <dbReference type="EMBL" id="PIW17352.1"/>
    </source>
</evidence>
<dbReference type="AlphaFoldDB" id="A0A2M7G607"/>
<dbReference type="Proteomes" id="UP000231019">
    <property type="component" value="Unassembled WGS sequence"/>
</dbReference>
<evidence type="ECO:0000313" key="2">
    <source>
        <dbReference type="Proteomes" id="UP000231019"/>
    </source>
</evidence>
<gene>
    <name evidence="1" type="ORF">COW36_09250</name>
</gene>